<dbReference type="EMBL" id="CCJV01000051">
    <property type="protein sequence ID" value="CDT08556.1"/>
    <property type="molecule type" value="Genomic_DNA"/>
</dbReference>
<accession>A0A822MWI3</accession>
<comment type="caution">
    <text evidence="1">The sequence shown here is derived from an EMBL/GenBank/DDBJ whole genome shotgun (WGS) entry which is preliminary data.</text>
</comment>
<name>A0A822MWI3_9VIBR</name>
<evidence type="ECO:0000313" key="1">
    <source>
        <dbReference type="EMBL" id="CDT08556.1"/>
    </source>
</evidence>
<dbReference type="Proteomes" id="UP000049495">
    <property type="component" value="Unassembled WGS sequence"/>
</dbReference>
<reference evidence="2" key="1">
    <citation type="submission" date="2014-06" db="EMBL/GenBank/DDBJ databases">
        <authorList>
            <person name="Le Roux Frederique"/>
        </authorList>
    </citation>
    <scope>NUCLEOTIDE SEQUENCE [LARGE SCALE GENOMIC DNA]</scope>
    <source>
        <strain evidence="2">J5-5</strain>
    </source>
</reference>
<organism evidence="1 2">
    <name type="scientific">Vibrio crassostreae</name>
    <dbReference type="NCBI Taxonomy" id="246167"/>
    <lineage>
        <taxon>Bacteria</taxon>
        <taxon>Pseudomonadati</taxon>
        <taxon>Pseudomonadota</taxon>
        <taxon>Gammaproteobacteria</taxon>
        <taxon>Vibrionales</taxon>
        <taxon>Vibrionaceae</taxon>
        <taxon>Vibrio</taxon>
    </lineage>
</organism>
<gene>
    <name evidence="1" type="ORF">VCR5J5_1440029</name>
</gene>
<proteinExistence type="predicted"/>
<dbReference type="AlphaFoldDB" id="A0A822MWI3"/>
<evidence type="ECO:0000313" key="2">
    <source>
        <dbReference type="Proteomes" id="UP000049495"/>
    </source>
</evidence>
<protein>
    <submittedName>
        <fullName evidence="1">Uncharacterized protein</fullName>
    </submittedName>
</protein>
<sequence length="45" mass="5358">MPQHTYSVAQNWQLYRIKMTHVSIHGIKIEFSEPRNCNITTISKR</sequence>